<dbReference type="GeneID" id="110989174"/>
<dbReference type="PANTHER" id="PTHR15066">
    <property type="entry name" value="TRANSMEMBRANE PROTEIN 187"/>
    <property type="match status" value="1"/>
</dbReference>
<feature type="transmembrane region" description="Helical" evidence="1">
    <location>
        <begin position="7"/>
        <end position="26"/>
    </location>
</feature>
<feature type="transmembrane region" description="Helical" evidence="1">
    <location>
        <begin position="94"/>
        <end position="116"/>
    </location>
</feature>
<dbReference type="InterPro" id="IPR028066">
    <property type="entry name" value="TMEM187"/>
</dbReference>
<organism evidence="2 3">
    <name type="scientific">Acanthaster planci</name>
    <name type="common">Crown-of-thorns starfish</name>
    <dbReference type="NCBI Taxonomy" id="133434"/>
    <lineage>
        <taxon>Eukaryota</taxon>
        <taxon>Metazoa</taxon>
        <taxon>Echinodermata</taxon>
        <taxon>Eleutherozoa</taxon>
        <taxon>Asterozoa</taxon>
        <taxon>Asteroidea</taxon>
        <taxon>Valvatacea</taxon>
        <taxon>Valvatida</taxon>
        <taxon>Acanthasteridae</taxon>
        <taxon>Acanthaster</taxon>
    </lineage>
</organism>
<protein>
    <submittedName>
        <fullName evidence="3">Transmembrane protein 187-like</fullName>
    </submittedName>
</protein>
<gene>
    <name evidence="3" type="primary">LOC110989174</name>
</gene>
<dbReference type="CTD" id="8269"/>
<sequence length="273" mass="30869">MLVISTLLTVVGCTALMVIIVFQGIFSPAKVDLGHEHYGEKADFAIGPFKLPAWMGFAMPLNALVNAGYSLVGLAWVLRTYLARRRGEVGELQAYFAYTFAWMCILYGPVQFWRIISQTHESAVLDQWVTLPFFAWAILWCKALTVGWNREVTAMLMLSSILSYNLVFFTEFGFEIALVIHSVHTASTGFATNRQYPCKGNNFALFMCGLTYVNFVVFKVMDLHLPHYSEFFTEVSGHFISKLFGDVALGHFAFLFFENLAKKQQVESSKKVK</sequence>
<name>A0A8B7ZTZ8_ACAPL</name>
<reference evidence="3" key="1">
    <citation type="submission" date="2025-08" db="UniProtKB">
        <authorList>
            <consortium name="RefSeq"/>
        </authorList>
    </citation>
    <scope>IDENTIFICATION</scope>
</reference>
<dbReference type="PANTHER" id="PTHR15066:SF0">
    <property type="entry name" value="TRANSMEMBRANE PROTEIN 187"/>
    <property type="match status" value="1"/>
</dbReference>
<dbReference type="OMA" id="PFYLAMP"/>
<dbReference type="RefSeq" id="XP_022109043.1">
    <property type="nucleotide sequence ID" value="XM_022253351.1"/>
</dbReference>
<feature type="transmembrane region" description="Helical" evidence="1">
    <location>
        <begin position="203"/>
        <end position="221"/>
    </location>
</feature>
<keyword evidence="1" id="KW-0472">Membrane</keyword>
<accession>A0A8B7ZTZ8</accession>
<dbReference type="KEGG" id="aplc:110989174"/>
<keyword evidence="2" id="KW-1185">Reference proteome</keyword>
<dbReference type="Pfam" id="PF15100">
    <property type="entry name" value="TMEM187"/>
    <property type="match status" value="1"/>
</dbReference>
<keyword evidence="1" id="KW-0812">Transmembrane</keyword>
<dbReference type="Proteomes" id="UP000694845">
    <property type="component" value="Unplaced"/>
</dbReference>
<feature type="transmembrane region" description="Helical" evidence="1">
    <location>
        <begin position="161"/>
        <end position="183"/>
    </location>
</feature>
<proteinExistence type="predicted"/>
<dbReference type="GO" id="GO:0030133">
    <property type="term" value="C:transport vesicle"/>
    <property type="evidence" value="ECO:0007669"/>
    <property type="project" value="TreeGrafter"/>
</dbReference>
<evidence type="ECO:0000313" key="2">
    <source>
        <dbReference type="Proteomes" id="UP000694845"/>
    </source>
</evidence>
<evidence type="ECO:0000256" key="1">
    <source>
        <dbReference type="SAM" id="Phobius"/>
    </source>
</evidence>
<keyword evidence="1" id="KW-1133">Transmembrane helix</keyword>
<dbReference type="OrthoDB" id="5973769at2759"/>
<evidence type="ECO:0000313" key="3">
    <source>
        <dbReference type="RefSeq" id="XP_022109043.1"/>
    </source>
</evidence>
<dbReference type="AlphaFoldDB" id="A0A8B7ZTZ8"/>